<evidence type="ECO:0000313" key="2">
    <source>
        <dbReference type="EMBL" id="GHD16338.1"/>
    </source>
</evidence>
<feature type="region of interest" description="Disordered" evidence="1">
    <location>
        <begin position="222"/>
        <end position="248"/>
    </location>
</feature>
<comment type="caution">
    <text evidence="2">The sequence shown here is derived from an EMBL/GenBank/DDBJ whole genome shotgun (WGS) entry which is preliminary data.</text>
</comment>
<protein>
    <submittedName>
        <fullName evidence="2">Uncharacterized protein</fullName>
    </submittedName>
</protein>
<evidence type="ECO:0000256" key="1">
    <source>
        <dbReference type="SAM" id="MobiDB-lite"/>
    </source>
</evidence>
<accession>A0A919CEY9</accession>
<dbReference type="AlphaFoldDB" id="A0A919CEY9"/>
<organism evidence="2 3">
    <name type="scientific">Nocardiopsis kunsanensis</name>
    <dbReference type="NCBI Taxonomy" id="141693"/>
    <lineage>
        <taxon>Bacteria</taxon>
        <taxon>Bacillati</taxon>
        <taxon>Actinomycetota</taxon>
        <taxon>Actinomycetes</taxon>
        <taxon>Streptosporangiales</taxon>
        <taxon>Nocardiopsidaceae</taxon>
        <taxon>Nocardiopsis</taxon>
    </lineage>
</organism>
<evidence type="ECO:0000313" key="3">
    <source>
        <dbReference type="Proteomes" id="UP000654947"/>
    </source>
</evidence>
<gene>
    <name evidence="2" type="ORF">GCM10007147_04320</name>
</gene>
<dbReference type="RefSeq" id="WP_193517228.1">
    <property type="nucleotide sequence ID" value="NZ_BMXL01000002.1"/>
</dbReference>
<name>A0A919CEY9_9ACTN</name>
<dbReference type="EMBL" id="BMXL01000002">
    <property type="protein sequence ID" value="GHD16338.1"/>
    <property type="molecule type" value="Genomic_DNA"/>
</dbReference>
<reference evidence="2 3" key="1">
    <citation type="journal article" date="2014" name="Int. J. Syst. Evol. Microbiol.">
        <title>Complete genome sequence of Corynebacterium casei LMG S-19264T (=DSM 44701T), isolated from a smear-ripened cheese.</title>
        <authorList>
            <consortium name="US DOE Joint Genome Institute (JGI-PGF)"/>
            <person name="Walter F."/>
            <person name="Albersmeier A."/>
            <person name="Kalinowski J."/>
            <person name="Ruckert C."/>
        </authorList>
    </citation>
    <scope>NUCLEOTIDE SEQUENCE [LARGE SCALE GENOMIC DNA]</scope>
    <source>
        <strain evidence="2 3">KCTC 19473</strain>
    </source>
</reference>
<dbReference type="Proteomes" id="UP000654947">
    <property type="component" value="Unassembled WGS sequence"/>
</dbReference>
<keyword evidence="3" id="KW-1185">Reference proteome</keyword>
<proteinExistence type="predicted"/>
<sequence>MAITPEHQIYAGLFSDAPDMAVAFLRDLGVEVPKYDRSELTSCDLGHVDPVERRSDVAIMLRGKVGDDPFGSLMGVVVEAQRDEKERKRFTWPEYVSALRSKNECPVTLLVICPRQHVADWHDEPIPLGHPGFVLRPIVLGPDRIPVLTDPEEVGRQPTLGVLSAAAHGPAEPDVIKALHSGPDSIDPEMATKYIGYALNLLTDSTGQRALEEVNLTRPSRAGLGGGAQLAGRMGPSIRPPLWDGRDA</sequence>